<protein>
    <submittedName>
        <fullName evidence="1">Uncharacterized protein</fullName>
    </submittedName>
</protein>
<gene>
    <name evidence="1" type="ORF">BpHYR1_044849</name>
</gene>
<proteinExistence type="predicted"/>
<evidence type="ECO:0000313" key="2">
    <source>
        <dbReference type="Proteomes" id="UP000276133"/>
    </source>
</evidence>
<comment type="caution">
    <text evidence="1">The sequence shown here is derived from an EMBL/GenBank/DDBJ whole genome shotgun (WGS) entry which is preliminary data.</text>
</comment>
<dbReference type="Proteomes" id="UP000276133">
    <property type="component" value="Unassembled WGS sequence"/>
</dbReference>
<sequence>MIRYRVCFLWRGNPLLIEFYHLKIQGKKNKPKYLKIINFFVIKIKKRDILKF</sequence>
<name>A0A3M7RAM6_BRAPC</name>
<dbReference type="AlphaFoldDB" id="A0A3M7RAM6"/>
<organism evidence="1 2">
    <name type="scientific">Brachionus plicatilis</name>
    <name type="common">Marine rotifer</name>
    <name type="synonym">Brachionus muelleri</name>
    <dbReference type="NCBI Taxonomy" id="10195"/>
    <lineage>
        <taxon>Eukaryota</taxon>
        <taxon>Metazoa</taxon>
        <taxon>Spiralia</taxon>
        <taxon>Gnathifera</taxon>
        <taxon>Rotifera</taxon>
        <taxon>Eurotatoria</taxon>
        <taxon>Monogononta</taxon>
        <taxon>Pseudotrocha</taxon>
        <taxon>Ploima</taxon>
        <taxon>Brachionidae</taxon>
        <taxon>Brachionus</taxon>
    </lineage>
</organism>
<dbReference type="EMBL" id="REGN01003810">
    <property type="protein sequence ID" value="RNA20652.1"/>
    <property type="molecule type" value="Genomic_DNA"/>
</dbReference>
<evidence type="ECO:0000313" key="1">
    <source>
        <dbReference type="EMBL" id="RNA20652.1"/>
    </source>
</evidence>
<keyword evidence="2" id="KW-1185">Reference proteome</keyword>
<accession>A0A3M7RAM6</accession>
<reference evidence="1 2" key="1">
    <citation type="journal article" date="2018" name="Sci. Rep.">
        <title>Genomic signatures of local adaptation to the degree of environmental predictability in rotifers.</title>
        <authorList>
            <person name="Franch-Gras L."/>
            <person name="Hahn C."/>
            <person name="Garcia-Roger E.M."/>
            <person name="Carmona M.J."/>
            <person name="Serra M."/>
            <person name="Gomez A."/>
        </authorList>
    </citation>
    <scope>NUCLEOTIDE SEQUENCE [LARGE SCALE GENOMIC DNA]</scope>
    <source>
        <strain evidence="1">HYR1</strain>
    </source>
</reference>